<proteinExistence type="predicted"/>
<feature type="signal peptide" evidence="1">
    <location>
        <begin position="1"/>
        <end position="15"/>
    </location>
</feature>
<evidence type="ECO:0008006" key="5">
    <source>
        <dbReference type="Google" id="ProtNLM"/>
    </source>
</evidence>
<reference evidence="2 4" key="2">
    <citation type="journal article" date="2013" name="Nature">
        <title>Insights into bilaterian evolution from three spiralian genomes.</title>
        <authorList>
            <person name="Simakov O."/>
            <person name="Marletaz F."/>
            <person name="Cho S.J."/>
            <person name="Edsinger-Gonzales E."/>
            <person name="Havlak P."/>
            <person name="Hellsten U."/>
            <person name="Kuo D.H."/>
            <person name="Larsson T."/>
            <person name="Lv J."/>
            <person name="Arendt D."/>
            <person name="Savage R."/>
            <person name="Osoegawa K."/>
            <person name="de Jong P."/>
            <person name="Grimwood J."/>
            <person name="Chapman J.A."/>
            <person name="Shapiro H."/>
            <person name="Aerts A."/>
            <person name="Otillar R.P."/>
            <person name="Terry A.Y."/>
            <person name="Boore J.L."/>
            <person name="Grigoriev I.V."/>
            <person name="Lindberg D.R."/>
            <person name="Seaver E.C."/>
            <person name="Weisblat D.A."/>
            <person name="Putnam N.H."/>
            <person name="Rokhsar D.S."/>
        </authorList>
    </citation>
    <scope>NUCLEOTIDE SEQUENCE</scope>
    <source>
        <strain evidence="2 4">I ESC-2004</strain>
    </source>
</reference>
<dbReference type="AlphaFoldDB" id="R7U0Y6"/>
<evidence type="ECO:0000313" key="3">
    <source>
        <dbReference type="EnsemblMetazoa" id="CapteP161915"/>
    </source>
</evidence>
<keyword evidence="4" id="KW-1185">Reference proteome</keyword>
<evidence type="ECO:0000313" key="4">
    <source>
        <dbReference type="Proteomes" id="UP000014760"/>
    </source>
</evidence>
<dbReference type="OMA" id="CVETACK"/>
<gene>
    <name evidence="2" type="ORF">CAPTEDRAFT_161915</name>
</gene>
<dbReference type="EMBL" id="AMQN01001904">
    <property type="status" value="NOT_ANNOTATED_CDS"/>
    <property type="molecule type" value="Genomic_DNA"/>
</dbReference>
<reference evidence="4" key="1">
    <citation type="submission" date="2012-12" db="EMBL/GenBank/DDBJ databases">
        <authorList>
            <person name="Hellsten U."/>
            <person name="Grimwood J."/>
            <person name="Chapman J.A."/>
            <person name="Shapiro H."/>
            <person name="Aerts A."/>
            <person name="Otillar R.P."/>
            <person name="Terry A.Y."/>
            <person name="Boore J.L."/>
            <person name="Simakov O."/>
            <person name="Marletaz F."/>
            <person name="Cho S.-J."/>
            <person name="Edsinger-Gonzales E."/>
            <person name="Havlak P."/>
            <person name="Kuo D.-H."/>
            <person name="Larsson T."/>
            <person name="Lv J."/>
            <person name="Arendt D."/>
            <person name="Savage R."/>
            <person name="Osoegawa K."/>
            <person name="de Jong P."/>
            <person name="Lindberg D.R."/>
            <person name="Seaver E.C."/>
            <person name="Weisblat D.A."/>
            <person name="Putnam N.H."/>
            <person name="Grigoriev I.V."/>
            <person name="Rokhsar D.S."/>
        </authorList>
    </citation>
    <scope>NUCLEOTIDE SEQUENCE</scope>
    <source>
        <strain evidence="4">I ESC-2004</strain>
    </source>
</reference>
<dbReference type="OrthoDB" id="504708at2759"/>
<name>R7U0Y6_CAPTE</name>
<dbReference type="PANTHER" id="PTHR45985:SF3">
    <property type="entry name" value="CHITIN DEACETYLASE-LIKE 4"/>
    <property type="match status" value="1"/>
</dbReference>
<organism evidence="2">
    <name type="scientific">Capitella teleta</name>
    <name type="common">Polychaete worm</name>
    <dbReference type="NCBI Taxonomy" id="283909"/>
    <lineage>
        <taxon>Eukaryota</taxon>
        <taxon>Metazoa</taxon>
        <taxon>Spiralia</taxon>
        <taxon>Lophotrochozoa</taxon>
        <taxon>Annelida</taxon>
        <taxon>Polychaeta</taxon>
        <taxon>Sedentaria</taxon>
        <taxon>Scolecida</taxon>
        <taxon>Capitellidae</taxon>
        <taxon>Capitella</taxon>
    </lineage>
</organism>
<dbReference type="Proteomes" id="UP000014760">
    <property type="component" value="Unassembled WGS sequence"/>
</dbReference>
<accession>R7U0Y6</accession>
<dbReference type="PANTHER" id="PTHR45985">
    <property type="match status" value="1"/>
</dbReference>
<feature type="chain" id="PRO_5011952015" description="NodB homology domain-containing protein" evidence="1">
    <location>
        <begin position="16"/>
        <end position="415"/>
    </location>
</feature>
<sequence length="415" mass="47014">MLRVLAVTLLPMCLGLNTFVPSPLNQNFNKIPMSDLEPALKSNQPLVKHADVCDPKKCGLPDCFCSGWAIPGGLKQSQVPQMVVLTFQNAVNNLNYERYVKLFHNRMNPNGCPRTGSFYVSHNYTNYWQVQSLFSKRHEIAVNSVSSPRPPLPKDQWYAQIQSEKDILAKWAQVPSGEIRGFRAPYLTPGGDDMIDAMQKSKLSVDSSRTTVRFMNSPFLMWPYTYDYSSTQDCVVAECPVESHKGVWEMPLVAWKDKNGDLRPSPYACEVDSKEEAFDLLVNKFIAHHNSSNRAPLVIILDSAWLVNDDSFEATQLFLDYLDYFKDTYTVSSWQAIQWIQHPAKLDNIKNFKPWQCNSKPPSVCDAKKASVCQFDASRKLVKPGKGTPVYNIVTCERNCPQCYPWIGDAAGKRC</sequence>
<protein>
    <recommendedName>
        <fullName evidence="5">NodB homology domain-containing protein</fullName>
    </recommendedName>
</protein>
<dbReference type="STRING" id="283909.R7U0Y6"/>
<keyword evidence="1" id="KW-0732">Signal</keyword>
<dbReference type="EMBL" id="KB306459">
    <property type="protein sequence ID" value="ELT99863.1"/>
    <property type="molecule type" value="Genomic_DNA"/>
</dbReference>
<dbReference type="Gene3D" id="3.20.20.370">
    <property type="entry name" value="Glycoside hydrolase/deacetylase"/>
    <property type="match status" value="1"/>
</dbReference>
<dbReference type="EnsemblMetazoa" id="CapteT161915">
    <property type="protein sequence ID" value="CapteP161915"/>
    <property type="gene ID" value="CapteG161915"/>
</dbReference>
<dbReference type="HOGENOM" id="CLU_022576_0_0_1"/>
<evidence type="ECO:0000313" key="2">
    <source>
        <dbReference type="EMBL" id="ELT99863.1"/>
    </source>
</evidence>
<dbReference type="SUPFAM" id="SSF88713">
    <property type="entry name" value="Glycoside hydrolase/deacetylase"/>
    <property type="match status" value="1"/>
</dbReference>
<evidence type="ECO:0000256" key="1">
    <source>
        <dbReference type="SAM" id="SignalP"/>
    </source>
</evidence>
<reference evidence="3" key="3">
    <citation type="submission" date="2015-06" db="UniProtKB">
        <authorList>
            <consortium name="EnsemblMetazoa"/>
        </authorList>
    </citation>
    <scope>IDENTIFICATION</scope>
</reference>
<dbReference type="InterPro" id="IPR011330">
    <property type="entry name" value="Glyco_hydro/deAcase_b/a-brl"/>
</dbReference>
<dbReference type="InterPro" id="IPR052740">
    <property type="entry name" value="CE4"/>
</dbReference>
<dbReference type="GO" id="GO:0005975">
    <property type="term" value="P:carbohydrate metabolic process"/>
    <property type="evidence" value="ECO:0007669"/>
    <property type="project" value="InterPro"/>
</dbReference>